<dbReference type="CDD" id="cd06225">
    <property type="entry name" value="HAMP"/>
    <property type="match status" value="1"/>
</dbReference>
<keyword evidence="5" id="KW-0472">Membrane</keyword>
<dbReference type="SMART" id="SM00283">
    <property type="entry name" value="MA"/>
    <property type="match status" value="1"/>
</dbReference>
<dbReference type="InterPro" id="IPR024478">
    <property type="entry name" value="HlyB_4HB_MCP"/>
</dbReference>
<protein>
    <recommendedName>
        <fullName evidence="10">Methyl-accepting chemotaxis protein</fullName>
    </recommendedName>
</protein>
<accession>A0A2V2N134</accession>
<keyword evidence="1" id="KW-0145">Chemotaxis</keyword>
<evidence type="ECO:0000256" key="3">
    <source>
        <dbReference type="PROSITE-ProRule" id="PRU00284"/>
    </source>
</evidence>
<feature type="transmembrane region" description="Helical" evidence="5">
    <location>
        <begin position="188"/>
        <end position="211"/>
    </location>
</feature>
<evidence type="ECO:0000256" key="2">
    <source>
        <dbReference type="ARBA" id="ARBA00029447"/>
    </source>
</evidence>
<dbReference type="SUPFAM" id="SSF58104">
    <property type="entry name" value="Methyl-accepting chemotaxis protein (MCP) signaling domain"/>
    <property type="match status" value="1"/>
</dbReference>
<dbReference type="PROSITE" id="PS50885">
    <property type="entry name" value="HAMP"/>
    <property type="match status" value="3"/>
</dbReference>
<evidence type="ECO:0000256" key="1">
    <source>
        <dbReference type="ARBA" id="ARBA00022500"/>
    </source>
</evidence>
<proteinExistence type="inferred from homology"/>
<feature type="domain" description="Methyl-accepting transducer" evidence="6">
    <location>
        <begin position="549"/>
        <end position="785"/>
    </location>
</feature>
<sequence>MKLFDDTQIGYKLVGGFLAICLIMVIIAIFGIVNMQNIAKNSDVMYEQALIPVHTLDQVNAQIGTIRTNLLRYTLYPEERETLKENLSSSFTSLKSSVSSYKEHSTDPATNTDIDRLSELINELNQTYQQTMDEIDAGNQDEAIKALSATGRPIIIRNEILKIIDTRIDGSVKQADELRKNSNSTSNFSAIVFILITLIVALCSLGFGLYLSLSITKPLEEAVSVAEKIGKGTCTARISFKRRDEIGMLGSSLNQMGESITAMVTDTRALTRAALNGDLSIRADPSLHEGDYGLIISEVNATLDAVIGPLNIAAEYVDRIAKGDIPSVITESYNGDFNELKNNLNTCIIAVNHLIEDSRMQSEAAIRGELSIRVDASKHRGDFRKIVEGVNSTLDAVIGPLNVTAEYIDRIAKGEIPSHITDPYSGDFNELKNNLNTCIDAINLLLDDMGSLNDMASRGELLARADPNRHSGDYRKIVEGMNSTLNAVVEPLHEAMRVSQEFASGNFSARMDESLDLKGDFVEFRNALNEIGIELSRMMKMINEELFESVNVLSAASSEILSVTAELSSGTAQTATSVNETSATVEEVRKTTEITNIKARNVSDKSIAVSQVAKTGQESVNEILAGMTQIQQQMESIAGSVVKLSEQSQAIGEIIATVTDIAEQSNLLAVNASIEAAKAGEYGRGFGVVAQEIKSLAEQSKLATTHIRTILTDIQRGISSTVISTEQGTKTVVNGLKLSNEAKDAIAVLAQNINEASKAAVQITASSQEQVVGMDQISSAMESIRLAAQNNLEVTRQVEKTAKDLHDLGITLKQITERFKL</sequence>
<dbReference type="InterPro" id="IPR051310">
    <property type="entry name" value="MCP_chemotaxis"/>
</dbReference>
<dbReference type="Pfam" id="PF18947">
    <property type="entry name" value="HAMP_2"/>
    <property type="match status" value="3"/>
</dbReference>
<dbReference type="InterPro" id="IPR003660">
    <property type="entry name" value="HAMP_dom"/>
</dbReference>
<dbReference type="GeneID" id="97549422"/>
<feature type="domain" description="HAMP" evidence="7">
    <location>
        <begin position="213"/>
        <end position="265"/>
    </location>
</feature>
<comment type="caution">
    <text evidence="8">The sequence shown here is derived from an EMBL/GenBank/DDBJ whole genome shotgun (WGS) entry which is preliminary data.</text>
</comment>
<evidence type="ECO:0000313" key="8">
    <source>
        <dbReference type="EMBL" id="PWR74064.1"/>
    </source>
</evidence>
<dbReference type="Pfam" id="PF00672">
    <property type="entry name" value="HAMP"/>
    <property type="match status" value="1"/>
</dbReference>
<evidence type="ECO:0000259" key="6">
    <source>
        <dbReference type="PROSITE" id="PS50111"/>
    </source>
</evidence>
<dbReference type="GO" id="GO:0004888">
    <property type="term" value="F:transmembrane signaling receptor activity"/>
    <property type="evidence" value="ECO:0007669"/>
    <property type="project" value="TreeGrafter"/>
</dbReference>
<dbReference type="CDD" id="cd11386">
    <property type="entry name" value="MCP_signal"/>
    <property type="match status" value="1"/>
</dbReference>
<keyword evidence="5" id="KW-1133">Transmembrane helix</keyword>
<dbReference type="Gene3D" id="1.20.120.1530">
    <property type="match status" value="2"/>
</dbReference>
<reference evidence="8 9" key="1">
    <citation type="submission" date="2018-05" db="EMBL/GenBank/DDBJ databases">
        <title>Draft genome of Methanospirillum lacunae Ki8-1.</title>
        <authorList>
            <person name="Dueholm M.S."/>
            <person name="Nielsen P.H."/>
            <person name="Bakmann L.F."/>
            <person name="Otzen D.E."/>
        </authorList>
    </citation>
    <scope>NUCLEOTIDE SEQUENCE [LARGE SCALE GENOMIC DNA]</scope>
    <source>
        <strain evidence="8 9">Ki8-1</strain>
    </source>
</reference>
<dbReference type="PANTHER" id="PTHR43531:SF11">
    <property type="entry name" value="METHYL-ACCEPTING CHEMOTAXIS PROTEIN 3"/>
    <property type="match status" value="1"/>
</dbReference>
<feature type="domain" description="HAMP" evidence="7">
    <location>
        <begin position="304"/>
        <end position="356"/>
    </location>
</feature>
<dbReference type="OrthoDB" id="8523at2157"/>
<evidence type="ECO:0000256" key="4">
    <source>
        <dbReference type="SAM" id="Coils"/>
    </source>
</evidence>
<dbReference type="Pfam" id="PF00015">
    <property type="entry name" value="MCPsignal"/>
    <property type="match status" value="1"/>
</dbReference>
<dbReference type="EMBL" id="QGMY01000002">
    <property type="protein sequence ID" value="PWR74064.1"/>
    <property type="molecule type" value="Genomic_DNA"/>
</dbReference>
<dbReference type="PANTHER" id="PTHR43531">
    <property type="entry name" value="PROTEIN ICFG"/>
    <property type="match status" value="1"/>
</dbReference>
<name>A0A2V2N134_9EURY</name>
<evidence type="ECO:0000256" key="5">
    <source>
        <dbReference type="SAM" id="Phobius"/>
    </source>
</evidence>
<feature type="domain" description="HAMP" evidence="7">
    <location>
        <begin position="486"/>
        <end position="540"/>
    </location>
</feature>
<dbReference type="Pfam" id="PF12729">
    <property type="entry name" value="4HB_MCP_1"/>
    <property type="match status" value="1"/>
</dbReference>
<dbReference type="GO" id="GO:0006935">
    <property type="term" value="P:chemotaxis"/>
    <property type="evidence" value="ECO:0007669"/>
    <property type="project" value="UniProtKB-KW"/>
</dbReference>
<dbReference type="GO" id="GO:0005886">
    <property type="term" value="C:plasma membrane"/>
    <property type="evidence" value="ECO:0007669"/>
    <property type="project" value="TreeGrafter"/>
</dbReference>
<feature type="coiled-coil region" evidence="4">
    <location>
        <begin position="114"/>
        <end position="141"/>
    </location>
</feature>
<dbReference type="Proteomes" id="UP000245657">
    <property type="component" value="Unassembled WGS sequence"/>
</dbReference>
<dbReference type="InterPro" id="IPR004089">
    <property type="entry name" value="MCPsignal_dom"/>
</dbReference>
<dbReference type="PROSITE" id="PS50111">
    <property type="entry name" value="CHEMOTAXIS_TRANSDUC_2"/>
    <property type="match status" value="1"/>
</dbReference>
<evidence type="ECO:0008006" key="10">
    <source>
        <dbReference type="Google" id="ProtNLM"/>
    </source>
</evidence>
<keyword evidence="3" id="KW-0807">Transducer</keyword>
<dbReference type="GO" id="GO:0007165">
    <property type="term" value="P:signal transduction"/>
    <property type="evidence" value="ECO:0007669"/>
    <property type="project" value="UniProtKB-KW"/>
</dbReference>
<gene>
    <name evidence="8" type="ORF">DK846_02590</name>
</gene>
<organism evidence="8 9">
    <name type="scientific">Methanospirillum lacunae</name>
    <dbReference type="NCBI Taxonomy" id="668570"/>
    <lineage>
        <taxon>Archaea</taxon>
        <taxon>Methanobacteriati</taxon>
        <taxon>Methanobacteriota</taxon>
        <taxon>Stenosarchaea group</taxon>
        <taxon>Methanomicrobia</taxon>
        <taxon>Methanomicrobiales</taxon>
        <taxon>Methanospirillaceae</taxon>
        <taxon>Methanospirillum</taxon>
    </lineage>
</organism>
<dbReference type="Gene3D" id="1.10.287.950">
    <property type="entry name" value="Methyl-accepting chemotaxis protein"/>
    <property type="match status" value="1"/>
</dbReference>
<evidence type="ECO:0000313" key="9">
    <source>
        <dbReference type="Proteomes" id="UP000245657"/>
    </source>
</evidence>
<keyword evidence="5" id="KW-0812">Transmembrane</keyword>
<keyword evidence="4" id="KW-0175">Coiled coil</keyword>
<dbReference type="SMART" id="SM00304">
    <property type="entry name" value="HAMP"/>
    <property type="match status" value="4"/>
</dbReference>
<dbReference type="RefSeq" id="WP_109967343.1">
    <property type="nucleotide sequence ID" value="NZ_CP176093.1"/>
</dbReference>
<comment type="similarity">
    <text evidence="2">Belongs to the methyl-accepting chemotaxis (MCP) protein family.</text>
</comment>
<evidence type="ECO:0000259" key="7">
    <source>
        <dbReference type="PROSITE" id="PS50885"/>
    </source>
</evidence>
<keyword evidence="9" id="KW-1185">Reference proteome</keyword>
<feature type="transmembrane region" description="Helical" evidence="5">
    <location>
        <begin position="13"/>
        <end position="33"/>
    </location>
</feature>
<dbReference type="AlphaFoldDB" id="A0A2V2N134"/>